<accession>A0A1C7MZP0</accession>
<evidence type="ECO:0000313" key="1">
    <source>
        <dbReference type="EMBL" id="OBZ80604.1"/>
    </source>
</evidence>
<reference evidence="1 2" key="1">
    <citation type="submission" date="2016-03" db="EMBL/GenBank/DDBJ databases">
        <title>Choanephora cucurbitarum.</title>
        <authorList>
            <person name="Min B."/>
            <person name="Park H."/>
            <person name="Park J.-H."/>
            <person name="Shin H.-D."/>
            <person name="Choi I.-G."/>
        </authorList>
    </citation>
    <scope>NUCLEOTIDE SEQUENCE [LARGE SCALE GENOMIC DNA]</scope>
    <source>
        <strain evidence="1 2">KUS-F28377</strain>
    </source>
</reference>
<sequence>MTNEYEEIVHQVLVPLKALSYLKHSFENMREAYFDYRHQMPVAFFTDNVKGNQSFAEGIFESLKEGVEPADLERMNTLSTDSSTYLQLPSEINVLYLCRDFDTMEISLRSLLEEIKPPTEDGSDVAKGFDREWDICYSEGVDSCRVDVI</sequence>
<dbReference type="STRING" id="101091.A0A1C7MZP0"/>
<gene>
    <name evidence="1" type="ORF">A0J61_11347</name>
</gene>
<comment type="caution">
    <text evidence="1">The sequence shown here is derived from an EMBL/GenBank/DDBJ whole genome shotgun (WGS) entry which is preliminary data.</text>
</comment>
<name>A0A1C7MZP0_9FUNG</name>
<protein>
    <submittedName>
        <fullName evidence="1">Uncharacterized protein</fullName>
    </submittedName>
</protein>
<evidence type="ECO:0000313" key="2">
    <source>
        <dbReference type="Proteomes" id="UP000093000"/>
    </source>
</evidence>
<dbReference type="InParanoid" id="A0A1C7MZP0"/>
<dbReference type="OrthoDB" id="2278185at2759"/>
<dbReference type="EMBL" id="LUGH01001933">
    <property type="protein sequence ID" value="OBZ80604.1"/>
    <property type="molecule type" value="Genomic_DNA"/>
</dbReference>
<keyword evidence="2" id="KW-1185">Reference proteome</keyword>
<organism evidence="1 2">
    <name type="scientific">Choanephora cucurbitarum</name>
    <dbReference type="NCBI Taxonomy" id="101091"/>
    <lineage>
        <taxon>Eukaryota</taxon>
        <taxon>Fungi</taxon>
        <taxon>Fungi incertae sedis</taxon>
        <taxon>Mucoromycota</taxon>
        <taxon>Mucoromycotina</taxon>
        <taxon>Mucoromycetes</taxon>
        <taxon>Mucorales</taxon>
        <taxon>Mucorineae</taxon>
        <taxon>Choanephoraceae</taxon>
        <taxon>Choanephoroideae</taxon>
        <taxon>Choanephora</taxon>
    </lineage>
</organism>
<dbReference type="AlphaFoldDB" id="A0A1C7MZP0"/>
<dbReference type="Proteomes" id="UP000093000">
    <property type="component" value="Unassembled WGS sequence"/>
</dbReference>
<proteinExistence type="predicted"/>